<feature type="chain" id="PRO_5020342266" evidence="3">
    <location>
        <begin position="27"/>
        <end position="376"/>
    </location>
</feature>
<dbReference type="Gene3D" id="3.40.50.1820">
    <property type="entry name" value="alpha/beta hydrolase"/>
    <property type="match status" value="1"/>
</dbReference>
<feature type="signal peptide" evidence="3">
    <location>
        <begin position="1"/>
        <end position="26"/>
    </location>
</feature>
<dbReference type="Pfam" id="PF00326">
    <property type="entry name" value="Peptidase_S9"/>
    <property type="match status" value="1"/>
</dbReference>
<dbReference type="Proteomes" id="UP000293874">
    <property type="component" value="Unassembled WGS sequence"/>
</dbReference>
<dbReference type="AlphaFoldDB" id="A0A4Q7N1Y1"/>
<dbReference type="RefSeq" id="WP_130539084.1">
    <property type="nucleotide sequence ID" value="NZ_CP042431.1"/>
</dbReference>
<keyword evidence="1" id="KW-0378">Hydrolase</keyword>
<evidence type="ECO:0000256" key="2">
    <source>
        <dbReference type="SAM" id="Coils"/>
    </source>
</evidence>
<dbReference type="SUPFAM" id="SSF53474">
    <property type="entry name" value="alpha/beta-Hydrolases"/>
    <property type="match status" value="1"/>
</dbReference>
<evidence type="ECO:0000313" key="5">
    <source>
        <dbReference type="EMBL" id="RZS74634.1"/>
    </source>
</evidence>
<feature type="coiled-coil region" evidence="2">
    <location>
        <begin position="32"/>
        <end position="59"/>
    </location>
</feature>
<evidence type="ECO:0000256" key="1">
    <source>
        <dbReference type="ARBA" id="ARBA00022801"/>
    </source>
</evidence>
<comment type="caution">
    <text evidence="5">The sequence shown here is derived from an EMBL/GenBank/DDBJ whole genome shotgun (WGS) entry which is preliminary data.</text>
</comment>
<proteinExistence type="predicted"/>
<dbReference type="GO" id="GO:0004252">
    <property type="term" value="F:serine-type endopeptidase activity"/>
    <property type="evidence" value="ECO:0007669"/>
    <property type="project" value="TreeGrafter"/>
</dbReference>
<dbReference type="InterPro" id="IPR001375">
    <property type="entry name" value="Peptidase_S9_cat"/>
</dbReference>
<dbReference type="GO" id="GO:0006508">
    <property type="term" value="P:proteolysis"/>
    <property type="evidence" value="ECO:0007669"/>
    <property type="project" value="InterPro"/>
</dbReference>
<dbReference type="EMBL" id="SGXA01000001">
    <property type="protein sequence ID" value="RZS74634.1"/>
    <property type="molecule type" value="Genomic_DNA"/>
</dbReference>
<keyword evidence="2" id="KW-0175">Coiled coil</keyword>
<gene>
    <name evidence="5" type="ORF">EV199_0483</name>
</gene>
<dbReference type="PANTHER" id="PTHR42776">
    <property type="entry name" value="SERINE PEPTIDASE S9 FAMILY MEMBER"/>
    <property type="match status" value="1"/>
</dbReference>
<protein>
    <submittedName>
        <fullName evidence="5">Prolyl oligopeptidase family protein</fullName>
    </submittedName>
</protein>
<dbReference type="PANTHER" id="PTHR42776:SF27">
    <property type="entry name" value="DIPEPTIDYL PEPTIDASE FAMILY MEMBER 6"/>
    <property type="match status" value="1"/>
</dbReference>
<keyword evidence="6" id="KW-1185">Reference proteome</keyword>
<evidence type="ECO:0000256" key="3">
    <source>
        <dbReference type="SAM" id="SignalP"/>
    </source>
</evidence>
<feature type="domain" description="Peptidase S9 prolyl oligopeptidase catalytic" evidence="4">
    <location>
        <begin position="143"/>
        <end position="348"/>
    </location>
</feature>
<keyword evidence="3" id="KW-0732">Signal</keyword>
<evidence type="ECO:0000313" key="6">
    <source>
        <dbReference type="Proteomes" id="UP000293874"/>
    </source>
</evidence>
<dbReference type="OrthoDB" id="108903at2"/>
<organism evidence="5 6">
    <name type="scientific">Pseudobacter ginsenosidimutans</name>
    <dbReference type="NCBI Taxonomy" id="661488"/>
    <lineage>
        <taxon>Bacteria</taxon>
        <taxon>Pseudomonadati</taxon>
        <taxon>Bacteroidota</taxon>
        <taxon>Chitinophagia</taxon>
        <taxon>Chitinophagales</taxon>
        <taxon>Chitinophagaceae</taxon>
        <taxon>Pseudobacter</taxon>
    </lineage>
</organism>
<evidence type="ECO:0000259" key="4">
    <source>
        <dbReference type="Pfam" id="PF00326"/>
    </source>
</evidence>
<name>A0A4Q7N1Y1_9BACT</name>
<reference evidence="5 6" key="1">
    <citation type="submission" date="2019-02" db="EMBL/GenBank/DDBJ databases">
        <title>Genomic Encyclopedia of Type Strains, Phase IV (KMG-IV): sequencing the most valuable type-strain genomes for metagenomic binning, comparative biology and taxonomic classification.</title>
        <authorList>
            <person name="Goeker M."/>
        </authorList>
    </citation>
    <scope>NUCLEOTIDE SEQUENCE [LARGE SCALE GENOMIC DNA]</scope>
    <source>
        <strain evidence="5 6">DSM 18116</strain>
    </source>
</reference>
<accession>A0A4Q7N1Y1</accession>
<sequence length="376" mass="42465">MKKSIPGIVLATVLASPLLFPAALQAQESGSSASLESKVKELKTEIENLQFDNEQLAKAVDDLNWYKKMEEIAYVDKVRISSLPPTVVKNPTGKGVKNPVTIQAYVFIPKNIDHKKKYPLIVLPHGGVHGNFGSGNAHIVKELIAQGYVVTAPEYRGSTGYGKTFQRQIDYGGREVDDTKASRDYMVQNYDFIDKSRVGIIGWSHGGMLTLLNLFRFPESYAVGYAGVPVSDLVARMGYMNEEYRKLFSADYHLGKEVYQNIAEYRKRSPAWNAEKLKTPLLIHANTNDEDVNILEVEHLIKSLKAENKKFEYKIYDSFPGGHHFDRIDNYASKEIRLKIYQFLQPILKPAAPFKDLDALIRASYFPVAVKPEEKK</sequence>
<dbReference type="InterPro" id="IPR029058">
    <property type="entry name" value="AB_hydrolase_fold"/>
</dbReference>